<dbReference type="InterPro" id="IPR013783">
    <property type="entry name" value="Ig-like_fold"/>
</dbReference>
<reference evidence="4 5" key="1">
    <citation type="submission" date="2024-05" db="EMBL/GenBank/DDBJ databases">
        <title>A high-quality chromosomal-level genome assembly of Topmouth culter (Culter alburnus).</title>
        <authorList>
            <person name="Zhao H."/>
        </authorList>
    </citation>
    <scope>NUCLEOTIDE SEQUENCE [LARGE SCALE GENOMIC DNA]</scope>
    <source>
        <strain evidence="4">CATC2023</strain>
        <tissue evidence="4">Muscle</tissue>
    </source>
</reference>
<organism evidence="4 5">
    <name type="scientific">Culter alburnus</name>
    <name type="common">Topmouth culter</name>
    <dbReference type="NCBI Taxonomy" id="194366"/>
    <lineage>
        <taxon>Eukaryota</taxon>
        <taxon>Metazoa</taxon>
        <taxon>Chordata</taxon>
        <taxon>Craniata</taxon>
        <taxon>Vertebrata</taxon>
        <taxon>Euteleostomi</taxon>
        <taxon>Actinopterygii</taxon>
        <taxon>Neopterygii</taxon>
        <taxon>Teleostei</taxon>
        <taxon>Ostariophysi</taxon>
        <taxon>Cypriniformes</taxon>
        <taxon>Xenocyprididae</taxon>
        <taxon>Xenocypridinae</taxon>
        <taxon>Culter</taxon>
    </lineage>
</organism>
<proteinExistence type="predicted"/>
<keyword evidence="5" id="KW-1185">Reference proteome</keyword>
<dbReference type="AlphaFoldDB" id="A0AAW1Z9N4"/>
<dbReference type="Pfam" id="PF00129">
    <property type="entry name" value="MHC_I"/>
    <property type="match status" value="2"/>
</dbReference>
<accession>A0AAW1Z9N4</accession>
<dbReference type="GO" id="GO:0006955">
    <property type="term" value="P:immune response"/>
    <property type="evidence" value="ECO:0007669"/>
    <property type="project" value="TreeGrafter"/>
</dbReference>
<dbReference type="SUPFAM" id="SSF48726">
    <property type="entry name" value="Immunoglobulin"/>
    <property type="match status" value="2"/>
</dbReference>
<evidence type="ECO:0000313" key="4">
    <source>
        <dbReference type="EMBL" id="KAK9958179.1"/>
    </source>
</evidence>
<dbReference type="Gene3D" id="2.60.40.10">
    <property type="entry name" value="Immunoglobulins"/>
    <property type="match status" value="2"/>
</dbReference>
<protein>
    <recommendedName>
        <fullName evidence="3">Ig-like domain-containing protein</fullName>
    </recommendedName>
</protein>
<dbReference type="SMART" id="SM00407">
    <property type="entry name" value="IGc1"/>
    <property type="match status" value="2"/>
</dbReference>
<comment type="caution">
    <text evidence="4">The sequence shown here is derived from an EMBL/GenBank/DDBJ whole genome shotgun (WGS) entry which is preliminary data.</text>
</comment>
<dbReference type="InterPro" id="IPR007110">
    <property type="entry name" value="Ig-like_dom"/>
</dbReference>
<dbReference type="PANTHER" id="PTHR16675">
    <property type="entry name" value="MHC CLASS I-RELATED"/>
    <property type="match status" value="1"/>
</dbReference>
<dbReference type="InterPro" id="IPR003597">
    <property type="entry name" value="Ig_C1-set"/>
</dbReference>
<feature type="domain" description="Ig-like" evidence="3">
    <location>
        <begin position="202"/>
        <end position="289"/>
    </location>
</feature>
<dbReference type="GO" id="GO:0005615">
    <property type="term" value="C:extracellular space"/>
    <property type="evidence" value="ECO:0007669"/>
    <property type="project" value="TreeGrafter"/>
</dbReference>
<dbReference type="InterPro" id="IPR003006">
    <property type="entry name" value="Ig/MHC_CS"/>
</dbReference>
<dbReference type="EMBL" id="JAWDJR010000019">
    <property type="protein sequence ID" value="KAK9958179.1"/>
    <property type="molecule type" value="Genomic_DNA"/>
</dbReference>
<dbReference type="SUPFAM" id="SSF54452">
    <property type="entry name" value="MHC antigen-recognition domain"/>
    <property type="match status" value="2"/>
</dbReference>
<name>A0AAW1Z9N4_CULAL</name>
<evidence type="ECO:0000256" key="2">
    <source>
        <dbReference type="ARBA" id="ARBA00023319"/>
    </source>
</evidence>
<feature type="domain" description="Ig-like" evidence="3">
    <location>
        <begin position="462"/>
        <end position="549"/>
    </location>
</feature>
<dbReference type="Gene3D" id="3.30.500.10">
    <property type="entry name" value="MHC class I-like antigen recognition-like"/>
    <property type="match status" value="2"/>
</dbReference>
<sequence>MFHALSFTNIFFIYVVLIWFMFHSRLSDAHQEKHFLHYKFTVLTKADTFPEFSAVIVADGRQIKHFSDEERVWILTEDDWTEPPKDPPDSRDWFIHQIRTLTNCTNSQCSELHVLQRIIGCELEKLPDGTVNLTVFDEYGFDGEDFISFNSDTMKWIDKNPKAKETKEKWDLQTERNQFIKYFLKTYMNWISTFNNTKQSSPDVHVFARKAPDDDSNLVLTCLATGFYPRDVQMNIRLYRTKLKHQTSSGIRPNDDETFQMRISVKINRNHKGSYDCLVIHNSLRKPVTVKWEKHFLHYKFTALSKADTFPEFSAVGVCEDRQIKHFSDEERVWILTEDDWTEPPDPPDSRDWFIHQIRTLTNCTNSQCSELHVLQRIIGCELEKLPDGTVNLTVFDEYGFDGEDFISFNSDTMKWIDKNPKAKETKEKWDLHTERNKFLKYFLKNCIDWISTYNNTKKSSPDVHVSVRKAPDDDSNLVLTCLATGFYPRDVQMNIRLNRNILEDQTSSGIRPNDDETFQMRISVKINRNHEGSYDCLLIHSSLTEPVSVKWDGACFDCERERFWLYIRGAAPTLLLIVECFIYRWLKNQEIELSNGHGIDFHPDKKCIDQISSLISDISLSSYRNTC</sequence>
<dbReference type="PANTHER" id="PTHR16675:SF193">
    <property type="entry name" value="LOC571647 PROTEIN-RELATED"/>
    <property type="match status" value="1"/>
</dbReference>
<keyword evidence="1" id="KW-0325">Glycoprotein</keyword>
<dbReference type="InterPro" id="IPR036179">
    <property type="entry name" value="Ig-like_dom_sf"/>
</dbReference>
<dbReference type="InterPro" id="IPR037055">
    <property type="entry name" value="MHC_I-like_Ag-recog_sf"/>
</dbReference>
<dbReference type="InterPro" id="IPR011161">
    <property type="entry name" value="MHC_I-like_Ag-recog"/>
</dbReference>
<gene>
    <name evidence="4" type="ORF">ABG768_012353</name>
</gene>
<keyword evidence="2" id="KW-0393">Immunoglobulin domain</keyword>
<dbReference type="GO" id="GO:0009897">
    <property type="term" value="C:external side of plasma membrane"/>
    <property type="evidence" value="ECO:0007669"/>
    <property type="project" value="TreeGrafter"/>
</dbReference>
<dbReference type="PROSITE" id="PS50835">
    <property type="entry name" value="IG_LIKE"/>
    <property type="match status" value="2"/>
</dbReference>
<dbReference type="Pfam" id="PF07654">
    <property type="entry name" value="C1-set"/>
    <property type="match status" value="2"/>
</dbReference>
<evidence type="ECO:0000313" key="5">
    <source>
        <dbReference type="Proteomes" id="UP001479290"/>
    </source>
</evidence>
<dbReference type="InterPro" id="IPR011162">
    <property type="entry name" value="MHC_I/II-like_Ag-recog"/>
</dbReference>
<dbReference type="PROSITE" id="PS00290">
    <property type="entry name" value="IG_MHC"/>
    <property type="match status" value="1"/>
</dbReference>
<dbReference type="Proteomes" id="UP001479290">
    <property type="component" value="Unassembled WGS sequence"/>
</dbReference>
<dbReference type="InterPro" id="IPR050208">
    <property type="entry name" value="MHC_class-I_related"/>
</dbReference>
<evidence type="ECO:0000259" key="3">
    <source>
        <dbReference type="PROSITE" id="PS50835"/>
    </source>
</evidence>
<evidence type="ECO:0000256" key="1">
    <source>
        <dbReference type="ARBA" id="ARBA00023180"/>
    </source>
</evidence>